<dbReference type="RefSeq" id="WP_108918456.1">
    <property type="nucleotide sequence ID" value="NZ_BGJY01000004.1"/>
</dbReference>
<evidence type="ECO:0008006" key="5">
    <source>
        <dbReference type="Google" id="ProtNLM"/>
    </source>
</evidence>
<feature type="domain" description="Glycosyl transferase family 1" evidence="1">
    <location>
        <begin position="211"/>
        <end position="352"/>
    </location>
</feature>
<dbReference type="Proteomes" id="UP000245137">
    <property type="component" value="Unassembled WGS sequence"/>
</dbReference>
<dbReference type="CDD" id="cd03801">
    <property type="entry name" value="GT4_PimA-like"/>
    <property type="match status" value="1"/>
</dbReference>
<evidence type="ECO:0000313" key="3">
    <source>
        <dbReference type="EMBL" id="PWB92642.1"/>
    </source>
</evidence>
<evidence type="ECO:0000259" key="1">
    <source>
        <dbReference type="Pfam" id="PF00534"/>
    </source>
</evidence>
<dbReference type="InterPro" id="IPR050194">
    <property type="entry name" value="Glycosyltransferase_grp1"/>
</dbReference>
<dbReference type="GO" id="GO:0016758">
    <property type="term" value="F:hexosyltransferase activity"/>
    <property type="evidence" value="ECO:0007669"/>
    <property type="project" value="TreeGrafter"/>
</dbReference>
<dbReference type="OrthoDB" id="9807414at2"/>
<dbReference type="EMBL" id="PUIV01000041">
    <property type="protein sequence ID" value="PWB92642.1"/>
    <property type="molecule type" value="Genomic_DNA"/>
</dbReference>
<sequence length="400" mass="43832">MATDLTDRAKMRSPVIRLAMLSHYFETRRGGVEIVAGALARALSPLGFEIAWLATGKSNGGDPSSNPAQRELPASDIVERIAKIPYPLLFPSAFRSIFAQVRNADVVIVHDALYLTSVAAFFAARLFRKPLLVVQHIGVVPYRNPILRSLMAIANRLVAVPLLSRADQIVFISDLTRRYFEAIPYRRPPRLVFNGVDADIFFPPESEAERATARADLGLPAAGPIALFVGRFVEKKGLLRLERLARERPDILFVFAGWGAIDPAQWQLPNIRVYRNLAGASLAPLYRAADLLLLPSVGEGFPLVIQEALACGLPIVCGADTAAADEAAEPLLTKVVIDDEAPRATAAALAAATSRLLEPDENPRRSRLARAEFCRSRYSWSASAERYATLLRRLVAHPEP</sequence>
<feature type="domain" description="Glycosyltransferase subfamily 4-like N-terminal" evidence="2">
    <location>
        <begin position="30"/>
        <end position="199"/>
    </location>
</feature>
<gene>
    <name evidence="3" type="ORF">C5689_17125</name>
</gene>
<dbReference type="Gene3D" id="3.40.50.2000">
    <property type="entry name" value="Glycogen Phosphorylase B"/>
    <property type="match status" value="2"/>
</dbReference>
<dbReference type="InterPro" id="IPR001296">
    <property type="entry name" value="Glyco_trans_1"/>
</dbReference>
<dbReference type="AlphaFoldDB" id="A0A2U1SM00"/>
<accession>A0A2U1SM00</accession>
<keyword evidence="4" id="KW-1185">Reference proteome</keyword>
<proteinExistence type="predicted"/>
<evidence type="ECO:0000313" key="4">
    <source>
        <dbReference type="Proteomes" id="UP000245137"/>
    </source>
</evidence>
<protein>
    <recommendedName>
        <fullName evidence="5">Glycosyltransferase family 4 protein</fullName>
    </recommendedName>
</protein>
<name>A0A2U1SM00_METSR</name>
<dbReference type="SUPFAM" id="SSF53756">
    <property type="entry name" value="UDP-Glycosyltransferase/glycogen phosphorylase"/>
    <property type="match status" value="1"/>
</dbReference>
<comment type="caution">
    <text evidence="3">The sequence shown here is derived from an EMBL/GenBank/DDBJ whole genome shotgun (WGS) entry which is preliminary data.</text>
</comment>
<dbReference type="PANTHER" id="PTHR45947:SF3">
    <property type="entry name" value="SULFOQUINOVOSYL TRANSFERASE SQD2"/>
    <property type="match status" value="1"/>
</dbReference>
<evidence type="ECO:0000259" key="2">
    <source>
        <dbReference type="Pfam" id="PF13439"/>
    </source>
</evidence>
<reference evidence="3 4" key="1">
    <citation type="journal article" date="2018" name="Appl. Microbiol. Biotechnol.">
        <title>Co-cultivation of the strictly anaerobic methanogen Methanosarcina barkeri with aerobic methanotrophs in an oxygen-limited membrane bioreactor.</title>
        <authorList>
            <person name="In 't Zandt M.H."/>
            <person name="van den Bosch T.J.M."/>
            <person name="Rijkers R."/>
            <person name="van Kessel M.A.H.J."/>
            <person name="Jetten M.S.M."/>
            <person name="Welte C.U."/>
        </authorList>
    </citation>
    <scope>NUCLEOTIDE SEQUENCE [LARGE SCALE GENOMIC DNA]</scope>
    <source>
        <strain evidence="3 4">DSM 17706</strain>
    </source>
</reference>
<organism evidence="3 4">
    <name type="scientific">Methylosinus sporium</name>
    <dbReference type="NCBI Taxonomy" id="428"/>
    <lineage>
        <taxon>Bacteria</taxon>
        <taxon>Pseudomonadati</taxon>
        <taxon>Pseudomonadota</taxon>
        <taxon>Alphaproteobacteria</taxon>
        <taxon>Hyphomicrobiales</taxon>
        <taxon>Methylocystaceae</taxon>
        <taxon>Methylosinus</taxon>
    </lineage>
</organism>
<dbReference type="Pfam" id="PF00534">
    <property type="entry name" value="Glycos_transf_1"/>
    <property type="match status" value="1"/>
</dbReference>
<dbReference type="Pfam" id="PF13439">
    <property type="entry name" value="Glyco_transf_4"/>
    <property type="match status" value="1"/>
</dbReference>
<dbReference type="PANTHER" id="PTHR45947">
    <property type="entry name" value="SULFOQUINOVOSYL TRANSFERASE SQD2"/>
    <property type="match status" value="1"/>
</dbReference>
<dbReference type="InterPro" id="IPR028098">
    <property type="entry name" value="Glyco_trans_4-like_N"/>
</dbReference>